<dbReference type="Gene3D" id="2.115.10.20">
    <property type="entry name" value="Glycosyl hydrolase domain, family 43"/>
    <property type="match status" value="1"/>
</dbReference>
<dbReference type="Proteomes" id="UP001597560">
    <property type="component" value="Unassembled WGS sequence"/>
</dbReference>
<proteinExistence type="predicted"/>
<dbReference type="CDD" id="cd08994">
    <property type="entry name" value="GH43_62_32_68_117_130-like"/>
    <property type="match status" value="1"/>
</dbReference>
<dbReference type="EMBL" id="JBHUPA010000039">
    <property type="protein sequence ID" value="MFD2965652.1"/>
    <property type="molecule type" value="Genomic_DNA"/>
</dbReference>
<name>A0ABW6B8S9_9SPHI</name>
<sequence length="544" mass="62318">MKYLIYTVYTLLTLSKLVYGQVTERPRPTKWDSLVMGGRFIDRFSPMVKGHRQTGLWGAVGVQKRYIDNGIEDKERSYWGGNIVYDSVGQLYNLYVCGWDEKWPKGHHQWPRSTVYHAVSKQMHGPYSIKDTIGAGHNPEVFRLKNGTYVLYVIDKRYTASSLNGPWKQDTFHFDKRDRKIIEGLSNLTFAKRGDGSYLMVCRGGGVWFSNDGLSPFYQVSDRRVYPDVEGEFEDPVVWRDHIQYHLIVNDWLGRIAFYLRSKDGVNWITDPGEAYTNQIALHQDGTKEAWYKFERMKVLQDYHGRAIQANFAVIDVEKDFDKGNDMHSSKNIAIPLNPGLLISMLDKKMPTDKTKEIRVKIMAEPGFNPLEEVDVKSLRFGASDQVNYGGGCSALDAEAHGKDLIVRFDAKGHGITETEFAPKLIGRSKKGKLLYGYTRAPWLVYHESILSARKPILKDNKRLVVEVTNFGEVRSNKAKVSLYRIQHGRKELVASGQIVPLNPFEQVMLDLVPKGLPRLVINDNYSIEIEANNNVKSTFDFRW</sequence>
<reference evidence="2" key="1">
    <citation type="journal article" date="2019" name="Int. J. Syst. Evol. Microbiol.">
        <title>The Global Catalogue of Microorganisms (GCM) 10K type strain sequencing project: providing services to taxonomists for standard genome sequencing and annotation.</title>
        <authorList>
            <consortium name="The Broad Institute Genomics Platform"/>
            <consortium name="The Broad Institute Genome Sequencing Center for Infectious Disease"/>
            <person name="Wu L."/>
            <person name="Ma J."/>
        </authorList>
    </citation>
    <scope>NUCLEOTIDE SEQUENCE [LARGE SCALE GENOMIC DNA]</scope>
    <source>
        <strain evidence="2">KCTC 23098</strain>
    </source>
</reference>
<dbReference type="SUPFAM" id="SSF75005">
    <property type="entry name" value="Arabinanase/levansucrase/invertase"/>
    <property type="match status" value="1"/>
</dbReference>
<comment type="caution">
    <text evidence="1">The sequence shown here is derived from an EMBL/GenBank/DDBJ whole genome shotgun (WGS) entry which is preliminary data.</text>
</comment>
<organism evidence="1 2">
    <name type="scientific">Olivibacter jilunii</name>
    <dbReference type="NCBI Taxonomy" id="985016"/>
    <lineage>
        <taxon>Bacteria</taxon>
        <taxon>Pseudomonadati</taxon>
        <taxon>Bacteroidota</taxon>
        <taxon>Sphingobacteriia</taxon>
        <taxon>Sphingobacteriales</taxon>
        <taxon>Sphingobacteriaceae</taxon>
        <taxon>Olivibacter</taxon>
    </lineage>
</organism>
<evidence type="ECO:0000313" key="1">
    <source>
        <dbReference type="EMBL" id="MFD2965652.1"/>
    </source>
</evidence>
<gene>
    <name evidence="1" type="ORF">ACFS6J_27880</name>
</gene>
<evidence type="ECO:0000313" key="2">
    <source>
        <dbReference type="Proteomes" id="UP001597560"/>
    </source>
</evidence>
<dbReference type="RefSeq" id="WP_377613569.1">
    <property type="nucleotide sequence ID" value="NZ_JBHUPA010000039.1"/>
</dbReference>
<keyword evidence="1" id="KW-0378">Hydrolase</keyword>
<keyword evidence="2" id="KW-1185">Reference proteome</keyword>
<protein>
    <submittedName>
        <fullName evidence="1">Glycoside hydrolase family protein</fullName>
    </submittedName>
</protein>
<accession>A0ABW6B8S9</accession>
<dbReference type="InterPro" id="IPR023296">
    <property type="entry name" value="Glyco_hydro_beta-prop_sf"/>
</dbReference>
<dbReference type="GO" id="GO:0016787">
    <property type="term" value="F:hydrolase activity"/>
    <property type="evidence" value="ECO:0007669"/>
    <property type="project" value="UniProtKB-KW"/>
</dbReference>